<sequence>MKNKILVPTDFSENALFAAQYACKLAQKNASIVTLYHCYTALSSNFDSEELAEKFEDDQIFKADLLIEELGNNLREEFAGIGIETQCERGLLIETLPGYARRENVGLIIMGTTGRGSNKSFVWGSNTSQISAQSPVPVIAIPNKHTNFKLEKAAILTNFKPEELETLKDFLDVFQQVRHLEIIHVVKDEKDIDQRKEKLASWLFIIQELNGIEEVSSTLECIDESDKELDTVAEVINNTINREDFDMIVVTKTRKSFFERLFKKSVSKELTLNLRKPTFFDNN</sequence>
<dbReference type="SUPFAM" id="SSF52402">
    <property type="entry name" value="Adenine nucleotide alpha hydrolases-like"/>
    <property type="match status" value="2"/>
</dbReference>
<dbReference type="OrthoDB" id="9788959at2"/>
<evidence type="ECO:0000256" key="1">
    <source>
        <dbReference type="ARBA" id="ARBA00008791"/>
    </source>
</evidence>
<protein>
    <submittedName>
        <fullName evidence="3">Universal stress protein</fullName>
    </submittedName>
</protein>
<dbReference type="PANTHER" id="PTHR46268:SF6">
    <property type="entry name" value="UNIVERSAL STRESS PROTEIN UP12"/>
    <property type="match status" value="1"/>
</dbReference>
<dbReference type="InterPro" id="IPR006016">
    <property type="entry name" value="UspA"/>
</dbReference>
<dbReference type="PANTHER" id="PTHR46268">
    <property type="entry name" value="STRESS RESPONSE PROTEIN NHAX"/>
    <property type="match status" value="1"/>
</dbReference>
<gene>
    <name evidence="3" type="ORF">FAZ19_06465</name>
</gene>
<keyword evidence="4" id="KW-1185">Reference proteome</keyword>
<dbReference type="Gene3D" id="3.40.50.620">
    <property type="entry name" value="HUPs"/>
    <property type="match status" value="2"/>
</dbReference>
<reference evidence="3 4" key="1">
    <citation type="submission" date="2019-04" db="EMBL/GenBank/DDBJ databases">
        <title>Sphingobacterium olei sp. nov., isolated from oil-contaminated soil.</title>
        <authorList>
            <person name="Liu B."/>
        </authorList>
    </citation>
    <scope>NUCLEOTIDE SEQUENCE [LARGE SCALE GENOMIC DNA]</scope>
    <source>
        <strain evidence="3 4">Y3L14</strain>
    </source>
</reference>
<dbReference type="CDD" id="cd00293">
    <property type="entry name" value="USP-like"/>
    <property type="match status" value="1"/>
</dbReference>
<accession>A0A4U0H4E4</accession>
<dbReference type="Pfam" id="PF00582">
    <property type="entry name" value="Usp"/>
    <property type="match status" value="1"/>
</dbReference>
<dbReference type="Proteomes" id="UP000309872">
    <property type="component" value="Unassembled WGS sequence"/>
</dbReference>
<feature type="domain" description="UspA" evidence="2">
    <location>
        <begin position="3"/>
        <end position="142"/>
    </location>
</feature>
<dbReference type="InterPro" id="IPR014729">
    <property type="entry name" value="Rossmann-like_a/b/a_fold"/>
</dbReference>
<dbReference type="RefSeq" id="WP_136819912.1">
    <property type="nucleotide sequence ID" value="NZ_BMJX01000002.1"/>
</dbReference>
<dbReference type="EMBL" id="SUKA01000002">
    <property type="protein sequence ID" value="TJY66563.1"/>
    <property type="molecule type" value="Genomic_DNA"/>
</dbReference>
<evidence type="ECO:0000313" key="4">
    <source>
        <dbReference type="Proteomes" id="UP000309872"/>
    </source>
</evidence>
<dbReference type="PRINTS" id="PR01438">
    <property type="entry name" value="UNVRSLSTRESS"/>
</dbReference>
<dbReference type="InterPro" id="IPR006015">
    <property type="entry name" value="Universal_stress_UspA"/>
</dbReference>
<comment type="similarity">
    <text evidence="1">Belongs to the universal stress protein A family.</text>
</comment>
<comment type="caution">
    <text evidence="3">The sequence shown here is derived from an EMBL/GenBank/DDBJ whole genome shotgun (WGS) entry which is preliminary data.</text>
</comment>
<name>A0A4U0H4E4_9SPHI</name>
<proteinExistence type="inferred from homology"/>
<evidence type="ECO:0000313" key="3">
    <source>
        <dbReference type="EMBL" id="TJY66563.1"/>
    </source>
</evidence>
<organism evidence="3 4">
    <name type="scientific">Sphingobacterium alkalisoli</name>
    <dbReference type="NCBI Taxonomy" id="1874115"/>
    <lineage>
        <taxon>Bacteria</taxon>
        <taxon>Pseudomonadati</taxon>
        <taxon>Bacteroidota</taxon>
        <taxon>Sphingobacteriia</taxon>
        <taxon>Sphingobacteriales</taxon>
        <taxon>Sphingobacteriaceae</taxon>
        <taxon>Sphingobacterium</taxon>
    </lineage>
</organism>
<dbReference type="AlphaFoldDB" id="A0A4U0H4E4"/>
<evidence type="ECO:0000259" key="2">
    <source>
        <dbReference type="Pfam" id="PF00582"/>
    </source>
</evidence>